<evidence type="ECO:0008006" key="3">
    <source>
        <dbReference type="Google" id="ProtNLM"/>
    </source>
</evidence>
<reference evidence="2" key="1">
    <citation type="journal article" date="2016" name="Front. Microbiol.">
        <title>Molecular Keys to the Janthinobacterium and Duganella spp. Interaction with the Plant Pathogen Fusarium graminearum.</title>
        <authorList>
            <person name="Haack F.S."/>
            <person name="Poehlein A."/>
            <person name="Kroger C."/>
            <person name="Voigt C.A."/>
            <person name="Piepenbring M."/>
            <person name="Bode H.B."/>
            <person name="Daniel R."/>
            <person name="Schafer W."/>
            <person name="Streit W.R."/>
        </authorList>
    </citation>
    <scope>NUCLEOTIDE SEQUENCE [LARGE SCALE GENOMIC DNA]</scope>
    <source>
        <strain evidence="2">T54</strain>
    </source>
</reference>
<keyword evidence="2" id="KW-1185">Reference proteome</keyword>
<sequence>MGTWAVDAFGNDFAQDWAEDLHETTNMDAIENTLETALADAGAELEAPLAAEALAAIEVLARLQGKGGERTEDSASVDEWVDARKAAAEAKAKAKGPVKARADLLVKAQQALARIVSEQSELRQLWEESEHYAEWRATVDDLAARLA</sequence>
<dbReference type="Pfam" id="PF14078">
    <property type="entry name" value="DUF4259"/>
    <property type="match status" value="1"/>
</dbReference>
<dbReference type="AlphaFoldDB" id="A0A1E7WUU9"/>
<proteinExistence type="predicted"/>
<evidence type="ECO:0000313" key="1">
    <source>
        <dbReference type="EMBL" id="OFA03518.1"/>
    </source>
</evidence>
<dbReference type="PATRIC" id="fig|762836.4.peg.1972"/>
<evidence type="ECO:0000313" key="2">
    <source>
        <dbReference type="Proteomes" id="UP000175989"/>
    </source>
</evidence>
<dbReference type="Proteomes" id="UP000175989">
    <property type="component" value="Unassembled WGS sequence"/>
</dbReference>
<dbReference type="OrthoDB" id="7594887at2"/>
<accession>A0A1E7WUU9</accession>
<dbReference type="EMBL" id="LROM01000072">
    <property type="protein sequence ID" value="OFA03518.1"/>
    <property type="molecule type" value="Genomic_DNA"/>
</dbReference>
<protein>
    <recommendedName>
        <fullName evidence="3">DUF4259 domain-containing protein</fullName>
    </recommendedName>
</protein>
<gene>
    <name evidence="1" type="ORF">DUPY_19000</name>
</gene>
<dbReference type="InterPro" id="IPR025355">
    <property type="entry name" value="DUF4259"/>
</dbReference>
<dbReference type="RefSeq" id="WP_070247586.1">
    <property type="nucleotide sequence ID" value="NZ_LROM01000072.1"/>
</dbReference>
<name>A0A1E7WUU9_9BURK</name>
<organism evidence="1 2">
    <name type="scientific">Duganella phyllosphaerae</name>
    <dbReference type="NCBI Taxonomy" id="762836"/>
    <lineage>
        <taxon>Bacteria</taxon>
        <taxon>Pseudomonadati</taxon>
        <taxon>Pseudomonadota</taxon>
        <taxon>Betaproteobacteria</taxon>
        <taxon>Burkholderiales</taxon>
        <taxon>Oxalobacteraceae</taxon>
        <taxon>Telluria group</taxon>
        <taxon>Duganella</taxon>
    </lineage>
</organism>
<comment type="caution">
    <text evidence="1">The sequence shown here is derived from an EMBL/GenBank/DDBJ whole genome shotgun (WGS) entry which is preliminary data.</text>
</comment>